<reference evidence="2" key="1">
    <citation type="journal article" date="2018" name="PLoS ONE">
        <title>Chinook salmon (Oncorhynchus tshawytscha) genome and transcriptome.</title>
        <authorList>
            <person name="Christensen K.A."/>
            <person name="Leong J.S."/>
            <person name="Sakhrani D."/>
            <person name="Biagi C.A."/>
            <person name="Minkley D.R."/>
            <person name="Withler R.E."/>
            <person name="Rondeau E.B."/>
            <person name="Koop B.F."/>
            <person name="Devlin R.H."/>
        </authorList>
    </citation>
    <scope>NUCLEOTIDE SEQUENCE [LARGE SCALE GENOMIC DNA]</scope>
</reference>
<evidence type="ECO:0000313" key="1">
    <source>
        <dbReference type="Ensembl" id="ENSOTSP00005110568.1"/>
    </source>
</evidence>
<protein>
    <submittedName>
        <fullName evidence="1">Uncharacterized protein</fullName>
    </submittedName>
</protein>
<dbReference type="AlphaFoldDB" id="A0AAZ3P399"/>
<reference evidence="1" key="2">
    <citation type="submission" date="2025-08" db="UniProtKB">
        <authorList>
            <consortium name="Ensembl"/>
        </authorList>
    </citation>
    <scope>IDENTIFICATION</scope>
</reference>
<proteinExistence type="predicted"/>
<reference evidence="1" key="3">
    <citation type="submission" date="2025-09" db="UniProtKB">
        <authorList>
            <consortium name="Ensembl"/>
        </authorList>
    </citation>
    <scope>IDENTIFICATION</scope>
</reference>
<dbReference type="Proteomes" id="UP000694402">
    <property type="component" value="Unassembled WGS sequence"/>
</dbReference>
<keyword evidence="2" id="KW-1185">Reference proteome</keyword>
<evidence type="ECO:0000313" key="2">
    <source>
        <dbReference type="Proteomes" id="UP000694402"/>
    </source>
</evidence>
<name>A0AAZ3P399_ONCTS</name>
<dbReference type="Ensembl" id="ENSOTST00005176361.1">
    <property type="protein sequence ID" value="ENSOTSP00005110568.1"/>
    <property type="gene ID" value="ENSOTSG00005056491.1"/>
</dbReference>
<accession>A0AAZ3P399</accession>
<organism evidence="1 2">
    <name type="scientific">Oncorhynchus tshawytscha</name>
    <name type="common">Chinook salmon</name>
    <name type="synonym">Salmo tshawytscha</name>
    <dbReference type="NCBI Taxonomy" id="74940"/>
    <lineage>
        <taxon>Eukaryota</taxon>
        <taxon>Metazoa</taxon>
        <taxon>Chordata</taxon>
        <taxon>Craniata</taxon>
        <taxon>Vertebrata</taxon>
        <taxon>Euteleostomi</taxon>
        <taxon>Actinopterygii</taxon>
        <taxon>Neopterygii</taxon>
        <taxon>Teleostei</taxon>
        <taxon>Protacanthopterygii</taxon>
        <taxon>Salmoniformes</taxon>
        <taxon>Salmonidae</taxon>
        <taxon>Salmoninae</taxon>
        <taxon>Oncorhynchus</taxon>
    </lineage>
</organism>
<sequence>VSGVCVCMVIGTAKTVPLCLLKQVFSSVLERLTQSSSVTFLSLPDCICCWLHSRESTDPWDLFLVSSRHKHTSSYPHIPLSLSPIHTHTKCTTHSRLSCPVTSHPGYHNASCPLRSHSESSLLSPHTAQSSSWLRREACAVINMSLLFHGRALPGLN</sequence>